<dbReference type="EMBL" id="AZRL01000004">
    <property type="protein sequence ID" value="PNR97737.1"/>
    <property type="molecule type" value="Genomic_DNA"/>
</dbReference>
<reference evidence="1 2" key="1">
    <citation type="submission" date="2013-12" db="EMBL/GenBank/DDBJ databases">
        <title>Comparative genomics of Petrotoga isolates.</title>
        <authorList>
            <person name="Nesbo C.L."/>
            <person name="Charchuk R."/>
            <person name="Chow K."/>
        </authorList>
    </citation>
    <scope>NUCLEOTIDE SEQUENCE [LARGE SCALE GENOMIC DNA]</scope>
    <source>
        <strain evidence="1 2">DSM 13574</strain>
    </source>
</reference>
<dbReference type="AlphaFoldDB" id="A0A2K1P4V1"/>
<evidence type="ECO:0000313" key="2">
    <source>
        <dbReference type="Proteomes" id="UP000236434"/>
    </source>
</evidence>
<sequence>MQMDKKSFILMSKLRGLRDRRSISTCVGSDVEMDKKSFILMGGERGKGAKSYFTISNDSKNP</sequence>
<gene>
    <name evidence="1" type="ORF">X929_02255</name>
</gene>
<evidence type="ECO:0000313" key="1">
    <source>
        <dbReference type="EMBL" id="PNR97737.1"/>
    </source>
</evidence>
<organism evidence="1 2">
    <name type="scientific">Petrotoga olearia DSM 13574</name>
    <dbReference type="NCBI Taxonomy" id="1122955"/>
    <lineage>
        <taxon>Bacteria</taxon>
        <taxon>Thermotogati</taxon>
        <taxon>Thermotogota</taxon>
        <taxon>Thermotogae</taxon>
        <taxon>Petrotogales</taxon>
        <taxon>Petrotogaceae</taxon>
        <taxon>Petrotoga</taxon>
    </lineage>
</organism>
<dbReference type="Proteomes" id="UP000236434">
    <property type="component" value="Unassembled WGS sequence"/>
</dbReference>
<proteinExistence type="predicted"/>
<name>A0A2K1P4V1_9BACT</name>
<accession>A0A2K1P4V1</accession>
<protein>
    <submittedName>
        <fullName evidence="1">Uncharacterized protein</fullName>
    </submittedName>
</protein>
<comment type="caution">
    <text evidence="1">The sequence shown here is derived from an EMBL/GenBank/DDBJ whole genome shotgun (WGS) entry which is preliminary data.</text>
</comment>